<sequence length="68" mass="7684">MIRGRKVSRGSMDREIIDGEERIVHGREWCRICVANSLNLLRSVQEGDCGGLDELARWNLLQVSSLSV</sequence>
<accession>A0A1R3J2M1</accession>
<gene>
    <name evidence="1" type="ORF">COLO4_19959</name>
</gene>
<proteinExistence type="predicted"/>
<dbReference type="AlphaFoldDB" id="A0A1R3J2M1"/>
<reference evidence="2" key="1">
    <citation type="submission" date="2013-09" db="EMBL/GenBank/DDBJ databases">
        <title>Corchorus olitorius genome sequencing.</title>
        <authorList>
            <person name="Alam M."/>
            <person name="Haque M.S."/>
            <person name="Islam M.S."/>
            <person name="Emdad E.M."/>
            <person name="Islam M.M."/>
            <person name="Ahmed B."/>
            <person name="Halim A."/>
            <person name="Hossen Q.M.M."/>
            <person name="Hossain M.Z."/>
            <person name="Ahmed R."/>
            <person name="Khan M.M."/>
            <person name="Islam R."/>
            <person name="Rashid M.M."/>
            <person name="Khan S.A."/>
            <person name="Rahman M.S."/>
            <person name="Alam M."/>
            <person name="Yahiya A.S."/>
            <person name="Khan M.S."/>
            <person name="Azam M.S."/>
            <person name="Haque T."/>
            <person name="Lashkar M.Z.H."/>
            <person name="Akhand A.I."/>
            <person name="Morshed G."/>
            <person name="Roy S."/>
            <person name="Uddin K.S."/>
            <person name="Rabeya T."/>
            <person name="Hossain A.S."/>
            <person name="Chowdhury A."/>
            <person name="Snigdha A.R."/>
            <person name="Mortoza M.S."/>
            <person name="Matin S.A."/>
            <person name="Hoque S.M.E."/>
            <person name="Islam M.K."/>
            <person name="Roy D.K."/>
            <person name="Haider R."/>
            <person name="Moosa M.M."/>
            <person name="Elias S.M."/>
            <person name="Hasan A.M."/>
            <person name="Jahan S."/>
            <person name="Shafiuddin M."/>
            <person name="Mahmood N."/>
            <person name="Shommy N.S."/>
        </authorList>
    </citation>
    <scope>NUCLEOTIDE SEQUENCE [LARGE SCALE GENOMIC DNA]</scope>
    <source>
        <strain evidence="2">cv. O-4</strain>
    </source>
</reference>
<evidence type="ECO:0000313" key="1">
    <source>
        <dbReference type="EMBL" id="OMO89089.1"/>
    </source>
</evidence>
<protein>
    <submittedName>
        <fullName evidence="1">Uncharacterized protein</fullName>
    </submittedName>
</protein>
<keyword evidence="2" id="KW-1185">Reference proteome</keyword>
<organism evidence="1 2">
    <name type="scientific">Corchorus olitorius</name>
    <dbReference type="NCBI Taxonomy" id="93759"/>
    <lineage>
        <taxon>Eukaryota</taxon>
        <taxon>Viridiplantae</taxon>
        <taxon>Streptophyta</taxon>
        <taxon>Embryophyta</taxon>
        <taxon>Tracheophyta</taxon>
        <taxon>Spermatophyta</taxon>
        <taxon>Magnoliopsida</taxon>
        <taxon>eudicotyledons</taxon>
        <taxon>Gunneridae</taxon>
        <taxon>Pentapetalae</taxon>
        <taxon>rosids</taxon>
        <taxon>malvids</taxon>
        <taxon>Malvales</taxon>
        <taxon>Malvaceae</taxon>
        <taxon>Grewioideae</taxon>
        <taxon>Apeibeae</taxon>
        <taxon>Corchorus</taxon>
    </lineage>
</organism>
<comment type="caution">
    <text evidence="1">The sequence shown here is derived from an EMBL/GenBank/DDBJ whole genome shotgun (WGS) entry which is preliminary data.</text>
</comment>
<dbReference type="Proteomes" id="UP000187203">
    <property type="component" value="Unassembled WGS sequence"/>
</dbReference>
<evidence type="ECO:0000313" key="2">
    <source>
        <dbReference type="Proteomes" id="UP000187203"/>
    </source>
</evidence>
<dbReference type="EMBL" id="AWUE01016905">
    <property type="protein sequence ID" value="OMO89089.1"/>
    <property type="molecule type" value="Genomic_DNA"/>
</dbReference>
<name>A0A1R3J2M1_9ROSI</name>